<accession>A0A0C3S5P6</accession>
<feature type="region of interest" description="Disordered" evidence="5">
    <location>
        <begin position="981"/>
        <end position="1021"/>
    </location>
</feature>
<feature type="region of interest" description="Disordered" evidence="5">
    <location>
        <begin position="633"/>
        <end position="664"/>
    </location>
</feature>
<feature type="compositionally biased region" description="Polar residues" evidence="5">
    <location>
        <begin position="1627"/>
        <end position="1636"/>
    </location>
</feature>
<feature type="compositionally biased region" description="Polar residues" evidence="5">
    <location>
        <begin position="1784"/>
        <end position="1793"/>
    </location>
</feature>
<feature type="compositionally biased region" description="Polar residues" evidence="5">
    <location>
        <begin position="1931"/>
        <end position="1941"/>
    </location>
</feature>
<feature type="compositionally biased region" description="Polar residues" evidence="5">
    <location>
        <begin position="108"/>
        <end position="150"/>
    </location>
</feature>
<feature type="compositionally biased region" description="Polar residues" evidence="5">
    <location>
        <begin position="913"/>
        <end position="925"/>
    </location>
</feature>
<feature type="region of interest" description="Disordered" evidence="5">
    <location>
        <begin position="275"/>
        <end position="330"/>
    </location>
</feature>
<keyword evidence="2 4" id="KW-0863">Zinc-finger</keyword>
<feature type="compositionally biased region" description="Low complexity" evidence="5">
    <location>
        <begin position="1559"/>
        <end position="1568"/>
    </location>
</feature>
<dbReference type="STRING" id="745531.A0A0C3S5P6"/>
<feature type="domain" description="RING-type" evidence="6">
    <location>
        <begin position="1813"/>
        <end position="1855"/>
    </location>
</feature>
<organism evidence="7 8">
    <name type="scientific">Phlebiopsis gigantea (strain 11061_1 CR5-6)</name>
    <name type="common">White-rot fungus</name>
    <name type="synonym">Peniophora gigantea</name>
    <dbReference type="NCBI Taxonomy" id="745531"/>
    <lineage>
        <taxon>Eukaryota</taxon>
        <taxon>Fungi</taxon>
        <taxon>Dikarya</taxon>
        <taxon>Basidiomycota</taxon>
        <taxon>Agaricomycotina</taxon>
        <taxon>Agaricomycetes</taxon>
        <taxon>Polyporales</taxon>
        <taxon>Phanerochaetaceae</taxon>
        <taxon>Phlebiopsis</taxon>
    </lineage>
</organism>
<feature type="compositionally biased region" description="Low complexity" evidence="5">
    <location>
        <begin position="873"/>
        <end position="891"/>
    </location>
</feature>
<dbReference type="SUPFAM" id="SSF57850">
    <property type="entry name" value="RING/U-box"/>
    <property type="match status" value="1"/>
</dbReference>
<feature type="compositionally biased region" description="Polar residues" evidence="5">
    <location>
        <begin position="1231"/>
        <end position="1255"/>
    </location>
</feature>
<dbReference type="InterPro" id="IPR011016">
    <property type="entry name" value="Znf_RING-CH"/>
</dbReference>
<dbReference type="PANTHER" id="PTHR47035">
    <property type="entry name" value="OS11G0150450 PROTEIN"/>
    <property type="match status" value="1"/>
</dbReference>
<reference evidence="7 8" key="1">
    <citation type="journal article" date="2014" name="PLoS Genet.">
        <title>Analysis of the Phlebiopsis gigantea genome, transcriptome and secretome provides insight into its pioneer colonization strategies of wood.</title>
        <authorList>
            <person name="Hori C."/>
            <person name="Ishida T."/>
            <person name="Igarashi K."/>
            <person name="Samejima M."/>
            <person name="Suzuki H."/>
            <person name="Master E."/>
            <person name="Ferreira P."/>
            <person name="Ruiz-Duenas F.J."/>
            <person name="Held B."/>
            <person name="Canessa P."/>
            <person name="Larrondo L.F."/>
            <person name="Schmoll M."/>
            <person name="Druzhinina I.S."/>
            <person name="Kubicek C.P."/>
            <person name="Gaskell J.A."/>
            <person name="Kersten P."/>
            <person name="St John F."/>
            <person name="Glasner J."/>
            <person name="Sabat G."/>
            <person name="Splinter BonDurant S."/>
            <person name="Syed K."/>
            <person name="Yadav J."/>
            <person name="Mgbeahuruike A.C."/>
            <person name="Kovalchuk A."/>
            <person name="Asiegbu F.O."/>
            <person name="Lackner G."/>
            <person name="Hoffmeister D."/>
            <person name="Rencoret J."/>
            <person name="Gutierrez A."/>
            <person name="Sun H."/>
            <person name="Lindquist E."/>
            <person name="Barry K."/>
            <person name="Riley R."/>
            <person name="Grigoriev I.V."/>
            <person name="Henrissat B."/>
            <person name="Kues U."/>
            <person name="Berka R.M."/>
            <person name="Martinez A.T."/>
            <person name="Covert S.F."/>
            <person name="Blanchette R.A."/>
            <person name="Cullen D."/>
        </authorList>
    </citation>
    <scope>NUCLEOTIDE SEQUENCE [LARGE SCALE GENOMIC DNA]</scope>
    <source>
        <strain evidence="7 8">11061_1 CR5-6</strain>
    </source>
</reference>
<feature type="compositionally biased region" description="Low complexity" evidence="5">
    <location>
        <begin position="1881"/>
        <end position="1894"/>
    </location>
</feature>
<dbReference type="SMART" id="SM00184">
    <property type="entry name" value="RING"/>
    <property type="match status" value="1"/>
</dbReference>
<evidence type="ECO:0000259" key="6">
    <source>
        <dbReference type="PROSITE" id="PS50089"/>
    </source>
</evidence>
<dbReference type="CDD" id="cd16461">
    <property type="entry name" value="RING-H2_EL5-like"/>
    <property type="match status" value="1"/>
</dbReference>
<dbReference type="HOGENOM" id="CLU_233483_0_0_1"/>
<feature type="compositionally biased region" description="Polar residues" evidence="5">
    <location>
        <begin position="1385"/>
        <end position="1410"/>
    </location>
</feature>
<feature type="compositionally biased region" description="Basic and acidic residues" evidence="5">
    <location>
        <begin position="529"/>
        <end position="540"/>
    </location>
</feature>
<feature type="compositionally biased region" description="Polar residues" evidence="5">
    <location>
        <begin position="1426"/>
        <end position="1461"/>
    </location>
</feature>
<dbReference type="Gene3D" id="3.30.40.10">
    <property type="entry name" value="Zinc/RING finger domain, C3HC4 (zinc finger)"/>
    <property type="match status" value="1"/>
</dbReference>
<feature type="region of interest" description="Disordered" evidence="5">
    <location>
        <begin position="762"/>
        <end position="828"/>
    </location>
</feature>
<feature type="compositionally biased region" description="Polar residues" evidence="5">
    <location>
        <begin position="404"/>
        <end position="427"/>
    </location>
</feature>
<feature type="compositionally biased region" description="Polar residues" evidence="5">
    <location>
        <begin position="380"/>
        <end position="392"/>
    </location>
</feature>
<feature type="compositionally biased region" description="Low complexity" evidence="5">
    <location>
        <begin position="39"/>
        <end position="51"/>
    </location>
</feature>
<feature type="compositionally biased region" description="Low complexity" evidence="5">
    <location>
        <begin position="541"/>
        <end position="575"/>
    </location>
</feature>
<feature type="region of interest" description="Disordered" evidence="5">
    <location>
        <begin position="497"/>
        <end position="621"/>
    </location>
</feature>
<evidence type="ECO:0000256" key="4">
    <source>
        <dbReference type="PROSITE-ProRule" id="PRU00175"/>
    </source>
</evidence>
<evidence type="ECO:0000313" key="8">
    <source>
        <dbReference type="Proteomes" id="UP000053257"/>
    </source>
</evidence>
<dbReference type="PANTHER" id="PTHR47035:SF3">
    <property type="entry name" value="OS11G0150450 PROTEIN"/>
    <property type="match status" value="1"/>
</dbReference>
<feature type="compositionally biased region" description="Polar residues" evidence="5">
    <location>
        <begin position="501"/>
        <end position="517"/>
    </location>
</feature>
<feature type="region of interest" description="Disordered" evidence="5">
    <location>
        <begin position="1385"/>
        <end position="1461"/>
    </location>
</feature>
<feature type="region of interest" description="Disordered" evidence="5">
    <location>
        <begin position="1208"/>
        <end position="1272"/>
    </location>
</feature>
<dbReference type="Pfam" id="PF13639">
    <property type="entry name" value="zf-RING_2"/>
    <property type="match status" value="1"/>
</dbReference>
<evidence type="ECO:0000256" key="5">
    <source>
        <dbReference type="SAM" id="MobiDB-lite"/>
    </source>
</evidence>
<feature type="region of interest" description="Disordered" evidence="5">
    <location>
        <begin position="1483"/>
        <end position="1508"/>
    </location>
</feature>
<feature type="compositionally biased region" description="Polar residues" evidence="5">
    <location>
        <begin position="1139"/>
        <end position="1161"/>
    </location>
</feature>
<feature type="compositionally biased region" description="Low complexity" evidence="5">
    <location>
        <begin position="926"/>
        <end position="935"/>
    </location>
</feature>
<feature type="region of interest" description="Disordered" evidence="5">
    <location>
        <begin position="380"/>
        <end position="441"/>
    </location>
</feature>
<feature type="region of interest" description="Disordered" evidence="5">
    <location>
        <begin position="1627"/>
        <end position="1667"/>
    </location>
</feature>
<dbReference type="PROSITE" id="PS50089">
    <property type="entry name" value="ZF_RING_2"/>
    <property type="match status" value="1"/>
</dbReference>
<feature type="region of interest" description="Disordered" evidence="5">
    <location>
        <begin position="1037"/>
        <end position="1063"/>
    </location>
</feature>
<feature type="region of interest" description="Disordered" evidence="5">
    <location>
        <begin position="456"/>
        <end position="477"/>
    </location>
</feature>
<dbReference type="EMBL" id="KN840535">
    <property type="protein sequence ID" value="KIP05727.1"/>
    <property type="molecule type" value="Genomic_DNA"/>
</dbReference>
<protein>
    <recommendedName>
        <fullName evidence="6">RING-type domain-containing protein</fullName>
    </recommendedName>
</protein>
<evidence type="ECO:0000256" key="3">
    <source>
        <dbReference type="ARBA" id="ARBA00022833"/>
    </source>
</evidence>
<feature type="compositionally biased region" description="Low complexity" evidence="5">
    <location>
        <begin position="1211"/>
        <end position="1225"/>
    </location>
</feature>
<dbReference type="InterPro" id="IPR001841">
    <property type="entry name" value="Znf_RING"/>
</dbReference>
<feature type="compositionally biased region" description="Basic and acidic residues" evidence="5">
    <location>
        <begin position="1256"/>
        <end position="1265"/>
    </location>
</feature>
<feature type="compositionally biased region" description="Polar residues" evidence="5">
    <location>
        <begin position="276"/>
        <end position="287"/>
    </location>
</feature>
<evidence type="ECO:0000256" key="2">
    <source>
        <dbReference type="ARBA" id="ARBA00022771"/>
    </source>
</evidence>
<feature type="region of interest" description="Disordered" evidence="5">
    <location>
        <begin position="1520"/>
        <end position="1568"/>
    </location>
</feature>
<feature type="compositionally biased region" description="Basic and acidic residues" evidence="5">
    <location>
        <begin position="190"/>
        <end position="203"/>
    </location>
</feature>
<sequence>MADSQPPGPTDERSTSSPGTTVLKRSFSQLAMEYEDDGSPASSSSTQSTGSLVRRASDRGTGGSSNSPRHSDMDSHDRQDRSKRARSASFEGSRDIEQPIVLAGPSGAASTSSNTGHISDSSSDSWTAIQASSIPVRTGQDASTQNTSFEDTIALLRAPSRSSPPRRAFVHRHSQRRPRLFARELSPSSQEDRRGASHGERAARPPSEVIMISDTESDDQPLQSTTRDPLVVAVASTVANATETNLMSTNSSNERQANRIDLPSFATLFPEHRSADASTNLSTSSNEAVVLPESEQNVLRTGSGPAETSSAAPMSSNGQESHTSNHPSVSDWSAFGSFQSRDEAARLSLLPDNISASYPSPRTPWGLTSPLQERHDIASNYPSTHTYSTGPSSRPDYSGGQVASEATPSGSQDNQQVEHGSQASGSTAPVPPRSFSPSPIALLGDLDRTVDYLEAVTSQPSDEPAVSVPSGAGRESAVDEAMGRLAARMRHIRDLAAEGWSSPQTRRQSSRASNDSGGSTGSMALRHARLIEERERERQRTLSLPARSTLVEPSSSSSSVTSSSSPQHRSTPSGSPRRQTSGRRANMLRSILLDRMAERDGPSLTRGSDGSAELSEADRRLDQRMDEVLDLYTDQASRHRHDRRGHDGASSSRPSRRSRAHHLASQDIANSYWDLSQLARPMMDGQVEDSPSSSVRDTRTQLDSLARPLSGFGPGRTATPVFPTASSSEFGDPLNNSLDYGQLSSDFSADFMEWFADPSFVSPSAEPSSSRASISATAAPSRNNAGESLAPSRQASFSAAPDLTSSGERESTPQITTRTSDITSSSSSFSSYATARTSLSSPNVTSPHRPLVPPVPPSSFTYIPFQLSPSPPSRTTTPAAAGGAHAPVASSFNNQEHPSPPIATGEPLAGPSLASSRNPSPVQATSSSRSQLQSPPSQPDLHIPAPLPPFQESSSLRANTSAPPQPSAAVLVPSLRASTNTQLSTNPFSRPPTAPQSVAFPSRPSSTAIPANTPSLSRPGSSARYYHELFPRMVDFSQERSERSAPIRPSSVRPTRSHRPEITAQQRTALEQINALDGSLLTLLGSAQSSDATITAASRAMAAVNELRRNIQRDMIDGPRRREDSTSIAAANFVGASRTVTYNPNQGTNSSQQSYTPTSAQRDYRRRRVLSHLSPGTNEEDFIRSAGTTRQPHEMDEWDQMLREAERRIVRTSSSRPPSTSRATPGDPSAQGPSVTQGATQESTPPILGLSNSQRRQGEERRDSDAAANSPFSLPFASRRRIATFTPVFEPSSSLIDEIVARRVPDDPPADDRWARERRRRHELQNELLDETRLLQERPAQSSPARFTGEMSTIEIPVVDPSTMQQVGTSSFDIPVFVPARASPLHTSIGSDSTSGSRNNEQRPSTSPVSMTHRASPHPSGATRPETPTVNPSAVPVTNTIGHPSQGEHTPSSTQVDSSWGDSTSLWFERASSIPSWGAWHDTHASSQAVPGSVNPEPSTVDSRMDVDSDEEVSMLFQESGSMATDGAIRQDNSNSTDSRGSDHVVAQSHERHRTQSGPTTSASTRPAAARREINLDAYHDGPFRAALARTVANQRRREELLRARERIRLGVPLGDSVEMPFLRASNLSPAPVSQGNPPPNASRPVSRPTDPLQPGSGVNTIPFGIPNSRLESATSITIMDEDDEDSAEIQRLLVEPSGQESRPWVHPLRRTDSETWGGLPSSSGTARVARERMYEQALERRGNMWLPRSSGGLEPSRRGSGFEITEHYQHLLHSMSDDIRSSGRGTSETVINNLPGGTYGEWATPGESEERCPICFEDYEQNEPVLRLPTCSHWFHKPCLIQWLKTARTCPMCRTPVENARERRTFALWMRGNGHGPTARTSTNNGSNGRTSNPRVRTARPPSSISGQDEAGRRDGPPPTGGSATRRRVTTVNAPPSGSSHPAPRSFQATPSATTHTGSVPMPASGATSSAGTTSATRAPGARSANRRNQGNGPANGGSLTSDWFDWTQYGADDDGNDDNDEWLR</sequence>
<dbReference type="SMART" id="SM00744">
    <property type="entry name" value="RINGv"/>
    <property type="match status" value="1"/>
</dbReference>
<keyword evidence="8" id="KW-1185">Reference proteome</keyword>
<feature type="compositionally biased region" description="Polar residues" evidence="5">
    <location>
        <begin position="1485"/>
        <end position="1502"/>
    </location>
</feature>
<feature type="region of interest" description="Disordered" evidence="5">
    <location>
        <begin position="1780"/>
        <end position="1803"/>
    </location>
</feature>
<feature type="compositionally biased region" description="Low complexity" evidence="5">
    <location>
        <begin position="1964"/>
        <end position="1985"/>
    </location>
</feature>
<feature type="compositionally biased region" description="Basic residues" evidence="5">
    <location>
        <begin position="168"/>
        <end position="180"/>
    </location>
</feature>
<proteinExistence type="predicted"/>
<feature type="compositionally biased region" description="Acidic residues" evidence="5">
    <location>
        <begin position="2013"/>
        <end position="2026"/>
    </location>
</feature>
<dbReference type="Proteomes" id="UP000053257">
    <property type="component" value="Unassembled WGS sequence"/>
</dbReference>
<feature type="region of interest" description="Disordered" evidence="5">
    <location>
        <begin position="1870"/>
        <end position="2026"/>
    </location>
</feature>
<feature type="region of interest" description="Disordered" evidence="5">
    <location>
        <begin position="1"/>
        <end position="227"/>
    </location>
</feature>
<feature type="compositionally biased region" description="Polar residues" evidence="5">
    <location>
        <begin position="294"/>
        <end position="330"/>
    </location>
</feature>
<evidence type="ECO:0000256" key="1">
    <source>
        <dbReference type="ARBA" id="ARBA00022723"/>
    </source>
</evidence>
<dbReference type="GO" id="GO:0008270">
    <property type="term" value="F:zinc ion binding"/>
    <property type="evidence" value="ECO:0007669"/>
    <property type="project" value="UniProtKB-KW"/>
</dbReference>
<gene>
    <name evidence="7" type="ORF">PHLGIDRAFT_486734</name>
</gene>
<evidence type="ECO:0000313" key="7">
    <source>
        <dbReference type="EMBL" id="KIP05727.1"/>
    </source>
</evidence>
<feature type="compositionally biased region" description="Low complexity" evidence="5">
    <location>
        <begin position="762"/>
        <end position="781"/>
    </location>
</feature>
<feature type="compositionally biased region" description="Polar residues" evidence="5">
    <location>
        <begin position="1948"/>
        <end position="1959"/>
    </location>
</feature>
<feature type="compositionally biased region" description="Polar residues" evidence="5">
    <location>
        <begin position="782"/>
        <end position="797"/>
    </location>
</feature>
<feature type="region of interest" description="Disordered" evidence="5">
    <location>
        <begin position="1139"/>
        <end position="1196"/>
    </location>
</feature>
<keyword evidence="3" id="KW-0862">Zinc</keyword>
<feature type="compositionally biased region" description="Basic and acidic residues" evidence="5">
    <location>
        <begin position="69"/>
        <end position="82"/>
    </location>
</feature>
<dbReference type="InterPro" id="IPR013083">
    <property type="entry name" value="Znf_RING/FYVE/PHD"/>
</dbReference>
<feature type="compositionally biased region" description="Low complexity" evidence="5">
    <location>
        <begin position="815"/>
        <end position="828"/>
    </location>
</feature>
<feature type="compositionally biased region" description="Low complexity" evidence="5">
    <location>
        <begin position="154"/>
        <end position="167"/>
    </location>
</feature>
<name>A0A0C3S5P6_PHLG1</name>
<dbReference type="OrthoDB" id="8062037at2759"/>
<feature type="region of interest" description="Disordered" evidence="5">
    <location>
        <begin position="863"/>
        <end position="967"/>
    </location>
</feature>
<feature type="compositionally biased region" description="Polar residues" evidence="5">
    <location>
        <begin position="1988"/>
        <end position="2003"/>
    </location>
</feature>
<feature type="compositionally biased region" description="Polar residues" evidence="5">
    <location>
        <begin position="1003"/>
        <end position="1020"/>
    </location>
</feature>
<keyword evidence="1" id="KW-0479">Metal-binding</keyword>
<feature type="compositionally biased region" description="Polar residues" evidence="5">
    <location>
        <begin position="951"/>
        <end position="962"/>
    </location>
</feature>
<dbReference type="InterPro" id="IPR053070">
    <property type="entry name" value="RING-type_E3_ubiquitin-ligase"/>
</dbReference>